<name>A0ABW2RG94_9BACL</name>
<dbReference type="RefSeq" id="WP_379863223.1">
    <property type="nucleotide sequence ID" value="NZ_JBHTBW010000006.1"/>
</dbReference>
<sequence length="566" mass="63719">MEIALYQVDGMEAWQMSMAPEVDSRYWREKNRQIAWLGVTRSIGLALQAVRKRRVPARARDESFQPPALADGAWAETRRAGQTWMPLLAGRALLLEEVEALLTKHGSVHPSRMLLRGLQWLVLEGFCRLHPGVDSARPAWHWRCQRCGTKGGSLVERKCVRCQERCVVCETCLLMGRSQTCTPFFLFTGKSVPNKSATVAAPWTEQPVMAPSTLTDAQQRAVAELNRQLGLTAKQILFWAVTGAGKTEMMFPLMIEALREGKRVAWVTPRKDVVHELTPRIKQALGSARVLALYGGSADTWLTGEVVVATAHQLWRYARAFQLMIIDEVDAFPLYGQAALEQGLDRALSADGKQILLTATPPTGWQSLAKQGCLPCVTLPVRYHGYPLPEPQLFMEWGLWRKLKRNRPIAVLERFLRQVEASSGQAMLFVPRVQDVRIVTDWLKANVSLSEEMAGVYAGQANRAEEVELFRKGERKWLVTTTILERGVTVPRAHVIVLGADHPVFDRSSLLQIAGRVGRRADYQAGEVWFVAEERTEAQIQTQKEIKQLNHWAAKEGFLQKEAYTH</sequence>
<dbReference type="SMART" id="SM00490">
    <property type="entry name" value="HELICc"/>
    <property type="match status" value="1"/>
</dbReference>
<reference evidence="7" key="1">
    <citation type="journal article" date="2019" name="Int. J. Syst. Evol. Microbiol.">
        <title>The Global Catalogue of Microorganisms (GCM) 10K type strain sequencing project: providing services to taxonomists for standard genome sequencing and annotation.</title>
        <authorList>
            <consortium name="The Broad Institute Genomics Platform"/>
            <consortium name="The Broad Institute Genome Sequencing Center for Infectious Disease"/>
            <person name="Wu L."/>
            <person name="Ma J."/>
        </authorList>
    </citation>
    <scope>NUCLEOTIDE SEQUENCE [LARGE SCALE GENOMIC DNA]</scope>
    <source>
        <strain evidence="7">CGMCC 1.12942</strain>
    </source>
</reference>
<dbReference type="Pfam" id="PF04851">
    <property type="entry name" value="ResIII"/>
    <property type="match status" value="1"/>
</dbReference>
<keyword evidence="6" id="KW-0378">Hydrolase</keyword>
<evidence type="ECO:0000259" key="5">
    <source>
        <dbReference type="PROSITE" id="PS51194"/>
    </source>
</evidence>
<keyword evidence="2" id="KW-0067">ATP-binding</keyword>
<dbReference type="PROSITE" id="PS51192">
    <property type="entry name" value="HELICASE_ATP_BIND_1"/>
    <property type="match status" value="1"/>
</dbReference>
<keyword evidence="3" id="KW-0238">DNA-binding</keyword>
<evidence type="ECO:0000256" key="2">
    <source>
        <dbReference type="ARBA" id="ARBA00022840"/>
    </source>
</evidence>
<dbReference type="PROSITE" id="PS51194">
    <property type="entry name" value="HELICASE_CTER"/>
    <property type="match status" value="1"/>
</dbReference>
<dbReference type="InterPro" id="IPR014001">
    <property type="entry name" value="Helicase_ATP-bd"/>
</dbReference>
<dbReference type="SUPFAM" id="SSF52540">
    <property type="entry name" value="P-loop containing nucleoside triphosphate hydrolases"/>
    <property type="match status" value="1"/>
</dbReference>
<dbReference type="InterPro" id="IPR006935">
    <property type="entry name" value="Helicase/UvrB_N"/>
</dbReference>
<dbReference type="SMART" id="SM00487">
    <property type="entry name" value="DEXDc"/>
    <property type="match status" value="1"/>
</dbReference>
<evidence type="ECO:0000313" key="7">
    <source>
        <dbReference type="Proteomes" id="UP001596500"/>
    </source>
</evidence>
<keyword evidence="6" id="KW-0347">Helicase</keyword>
<feature type="domain" description="Helicase C-terminal" evidence="5">
    <location>
        <begin position="411"/>
        <end position="565"/>
    </location>
</feature>
<gene>
    <name evidence="6" type="ORF">ACFQNG_02385</name>
</gene>
<dbReference type="InterPro" id="IPR027417">
    <property type="entry name" value="P-loop_NTPase"/>
</dbReference>
<organism evidence="6 7">
    <name type="scientific">Laceyella putida</name>
    <dbReference type="NCBI Taxonomy" id="110101"/>
    <lineage>
        <taxon>Bacteria</taxon>
        <taxon>Bacillati</taxon>
        <taxon>Bacillota</taxon>
        <taxon>Bacilli</taxon>
        <taxon>Bacillales</taxon>
        <taxon>Thermoactinomycetaceae</taxon>
        <taxon>Laceyella</taxon>
    </lineage>
</organism>
<dbReference type="Pfam" id="PF00271">
    <property type="entry name" value="Helicase_C"/>
    <property type="match status" value="1"/>
</dbReference>
<feature type="domain" description="Helicase ATP-binding" evidence="4">
    <location>
        <begin position="227"/>
        <end position="379"/>
    </location>
</feature>
<evidence type="ECO:0000256" key="1">
    <source>
        <dbReference type="ARBA" id="ARBA00022741"/>
    </source>
</evidence>
<evidence type="ECO:0000259" key="4">
    <source>
        <dbReference type="PROSITE" id="PS51192"/>
    </source>
</evidence>
<dbReference type="GO" id="GO:0004386">
    <property type="term" value="F:helicase activity"/>
    <property type="evidence" value="ECO:0007669"/>
    <property type="project" value="UniProtKB-KW"/>
</dbReference>
<dbReference type="EMBL" id="JBHTBW010000006">
    <property type="protein sequence ID" value="MFC7440013.1"/>
    <property type="molecule type" value="Genomic_DNA"/>
</dbReference>
<evidence type="ECO:0000256" key="3">
    <source>
        <dbReference type="ARBA" id="ARBA00023125"/>
    </source>
</evidence>
<accession>A0ABW2RG94</accession>
<keyword evidence="7" id="KW-1185">Reference proteome</keyword>
<protein>
    <submittedName>
        <fullName evidence="6">DEAD/DEAH box helicase</fullName>
    </submittedName>
</protein>
<proteinExistence type="predicted"/>
<comment type="caution">
    <text evidence="6">The sequence shown here is derived from an EMBL/GenBank/DDBJ whole genome shotgun (WGS) entry which is preliminary data.</text>
</comment>
<keyword evidence="1" id="KW-0547">Nucleotide-binding</keyword>
<dbReference type="Proteomes" id="UP001596500">
    <property type="component" value="Unassembled WGS sequence"/>
</dbReference>
<evidence type="ECO:0000313" key="6">
    <source>
        <dbReference type="EMBL" id="MFC7440013.1"/>
    </source>
</evidence>
<dbReference type="InterPro" id="IPR001650">
    <property type="entry name" value="Helicase_C-like"/>
</dbReference>
<dbReference type="Gene3D" id="3.40.50.300">
    <property type="entry name" value="P-loop containing nucleotide triphosphate hydrolases"/>
    <property type="match status" value="2"/>
</dbReference>
<dbReference type="PANTHER" id="PTHR30580">
    <property type="entry name" value="PRIMOSOMAL PROTEIN N"/>
    <property type="match status" value="1"/>
</dbReference>
<dbReference type="PANTHER" id="PTHR30580:SF1">
    <property type="entry name" value="COMF OPERON PROTEIN 1"/>
    <property type="match status" value="1"/>
</dbReference>